<organism evidence="2 3">
    <name type="scientific">Barnesiella intestinihominis YIT 11860</name>
    <dbReference type="NCBI Taxonomy" id="742726"/>
    <lineage>
        <taxon>Bacteria</taxon>
        <taxon>Pseudomonadati</taxon>
        <taxon>Bacteroidota</taxon>
        <taxon>Bacteroidia</taxon>
        <taxon>Bacteroidales</taxon>
        <taxon>Barnesiellaceae</taxon>
        <taxon>Barnesiella</taxon>
    </lineage>
</organism>
<dbReference type="InterPro" id="IPR045474">
    <property type="entry name" value="GEVED"/>
</dbReference>
<dbReference type="Pfam" id="PF20009">
    <property type="entry name" value="GEVED"/>
    <property type="match status" value="1"/>
</dbReference>
<dbReference type="AlphaFoldDB" id="K0WZG0"/>
<accession>K0WZG0</accession>
<feature type="domain" description="GEVED" evidence="1">
    <location>
        <begin position="307"/>
        <end position="378"/>
    </location>
</feature>
<dbReference type="HOGENOM" id="CLU_325671_0_0_10"/>
<protein>
    <recommendedName>
        <fullName evidence="1">GEVED domain-containing protein</fullName>
    </recommendedName>
</protein>
<dbReference type="Proteomes" id="UP000006044">
    <property type="component" value="Unassembled WGS sequence"/>
</dbReference>
<dbReference type="EMBL" id="ADLE01000008">
    <property type="protein sequence ID" value="EJZ64553.1"/>
    <property type="molecule type" value="Genomic_DNA"/>
</dbReference>
<dbReference type="STRING" id="742726.HMPREF9448_01032"/>
<sequence>MSCADRGGIDENGEMTEPIRFEVAFYEMGADGYPGKEVYRKEFDVLGKFTGVSASEYDDLARIYEFSVELDETICLESGFFSVAAAKVDNETHNCAFSVFTCSNVPGIGLIWMEAYEEYMTSQLSMCYCLTGDGGYIAQKALKFERLLSPLETASDKYEKVQVEVMNIGEQAISDAKLQLYLDDKLLATEELGVTLASMESYKHTFDQRIDCSQPGKHNIEIRNVTEGDEQTAHQSMFFSITKREEGIVCESYSTDASYEYITSVKIGSISNPSEGNVYSDFSDMKTSIKPGEVLDLNVECEGGSLYIGAWVDWNGNGSFDEAGEFIGYLPKGSIKVSIPDEAVVVPGERRLRIIASYEDILSACGQYGYGETEDYTLVVEHSDNSPIIKPGLSIIDSYQSFDVRPVTLEIKNEGSAELTGTASVLYALPHSPGSKQSAFATKNSKPSWRFTKSAKSHSVKAKETESQAEFVLRYDNGLESEVSLSGGSSAVYAQYFPGNMLAGLSGMQISSVDVYINDVPDKAQVVIFGQGSQSNAGNELMRQTFSPIAQSWNHIVLEQPLTIGNTDLWIGVNIDGFEPTDFVIGIDGGHVQNGFGDMVKLGNTWWSAGDLGLNSNFCIRANVMGNRTPTINWLSLDKYEFSVAPSVMETLTVSLDATQLQRNTLYEAQIVLANNDAVSRIVKIPVYLNNDRESKVELQTLASTVVYTYGGYLVVQTDKALSSISLVNMNGAVMKMQNVDGYTTNMSLDNLQTGIYICCIVHADGSRENVKIPVVR</sequence>
<dbReference type="eggNOG" id="COG1572">
    <property type="taxonomic scope" value="Bacteria"/>
</dbReference>
<evidence type="ECO:0000259" key="1">
    <source>
        <dbReference type="Pfam" id="PF20009"/>
    </source>
</evidence>
<dbReference type="Gene3D" id="2.60.40.10">
    <property type="entry name" value="Immunoglobulins"/>
    <property type="match status" value="1"/>
</dbReference>
<evidence type="ECO:0000313" key="3">
    <source>
        <dbReference type="Proteomes" id="UP000006044"/>
    </source>
</evidence>
<reference evidence="2 3" key="1">
    <citation type="submission" date="2012-08" db="EMBL/GenBank/DDBJ databases">
        <title>The Genome Sequence of Barnesiella intestinihominis YIT 11860.</title>
        <authorList>
            <consortium name="The Broad Institute Genome Sequencing Platform"/>
            <person name="Earl A."/>
            <person name="Ward D."/>
            <person name="Feldgarden M."/>
            <person name="Gevers D."/>
            <person name="Morotomi M."/>
            <person name="Walker B."/>
            <person name="Young S.K."/>
            <person name="Zeng Q."/>
            <person name="Gargeya S."/>
            <person name="Fitzgerald M."/>
            <person name="Haas B."/>
            <person name="Abouelleil A."/>
            <person name="Alvarado L."/>
            <person name="Arachchi H.M."/>
            <person name="Berlin A.M."/>
            <person name="Chapman S.B."/>
            <person name="Goldberg J."/>
            <person name="Griggs A."/>
            <person name="Gujja S."/>
            <person name="Hansen M."/>
            <person name="Howarth C."/>
            <person name="Imamovic A."/>
            <person name="Larimer J."/>
            <person name="McCowen C."/>
            <person name="Montmayeur A."/>
            <person name="Murphy C."/>
            <person name="Neiman D."/>
            <person name="Pearson M."/>
            <person name="Priest M."/>
            <person name="Roberts A."/>
            <person name="Saif S."/>
            <person name="Shea T."/>
            <person name="Sisk P."/>
            <person name="Sykes S."/>
            <person name="Wortman J."/>
            <person name="Nusbaum C."/>
            <person name="Birren B."/>
        </authorList>
    </citation>
    <scope>NUCLEOTIDE SEQUENCE [LARGE SCALE GENOMIC DNA]</scope>
    <source>
        <strain evidence="2 3">YIT 11860</strain>
    </source>
</reference>
<evidence type="ECO:0000313" key="2">
    <source>
        <dbReference type="EMBL" id="EJZ64553.1"/>
    </source>
</evidence>
<comment type="caution">
    <text evidence="2">The sequence shown here is derived from an EMBL/GenBank/DDBJ whole genome shotgun (WGS) entry which is preliminary data.</text>
</comment>
<name>K0WZG0_9BACT</name>
<gene>
    <name evidence="2" type="ORF">HMPREF9448_01032</name>
</gene>
<keyword evidence="3" id="KW-1185">Reference proteome</keyword>
<proteinExistence type="predicted"/>
<dbReference type="InterPro" id="IPR013783">
    <property type="entry name" value="Ig-like_fold"/>
</dbReference>